<protein>
    <submittedName>
        <fullName evidence="1">Uncharacterized protein</fullName>
    </submittedName>
</protein>
<dbReference type="Proteomes" id="UP000494363">
    <property type="component" value="Unassembled WGS sequence"/>
</dbReference>
<keyword evidence="2" id="KW-1185">Reference proteome</keyword>
<reference evidence="1 2" key="1">
    <citation type="submission" date="2020-04" db="EMBL/GenBank/DDBJ databases">
        <authorList>
            <person name="De Canck E."/>
        </authorList>
    </citation>
    <scope>NUCLEOTIDE SEQUENCE [LARGE SCALE GENOMIC DNA]</scope>
    <source>
        <strain evidence="1 2">LMG 29542</strain>
    </source>
</reference>
<dbReference type="AlphaFoldDB" id="A0A6J5FC22"/>
<name>A0A6J5FC22_9BURK</name>
<gene>
    <name evidence="1" type="ORF">LMG29542_08664</name>
</gene>
<accession>A0A6J5FC22</accession>
<evidence type="ECO:0000313" key="1">
    <source>
        <dbReference type="EMBL" id="CAB3775282.1"/>
    </source>
</evidence>
<organism evidence="1 2">
    <name type="scientific">Paraburkholderia humisilvae</name>
    <dbReference type="NCBI Taxonomy" id="627669"/>
    <lineage>
        <taxon>Bacteria</taxon>
        <taxon>Pseudomonadati</taxon>
        <taxon>Pseudomonadota</taxon>
        <taxon>Betaproteobacteria</taxon>
        <taxon>Burkholderiales</taxon>
        <taxon>Burkholderiaceae</taxon>
        <taxon>Paraburkholderia</taxon>
    </lineage>
</organism>
<evidence type="ECO:0000313" key="2">
    <source>
        <dbReference type="Proteomes" id="UP000494363"/>
    </source>
</evidence>
<dbReference type="EMBL" id="CADIKH010000370">
    <property type="protein sequence ID" value="CAB3775282.1"/>
    <property type="molecule type" value="Genomic_DNA"/>
</dbReference>
<proteinExistence type="predicted"/>
<dbReference type="RefSeq" id="WP_377694068.1">
    <property type="nucleotide sequence ID" value="NZ_CADIKH010000370.1"/>
</dbReference>
<sequence>MTGNDLLNDRGVPFFGGSGIPYSRALTDRGTESSLNNSASPVQRSFEAEMVL</sequence>